<proteinExistence type="predicted"/>
<name>A0ABM8A898_STRNI</name>
<evidence type="ECO:0000313" key="1">
    <source>
        <dbReference type="EMBL" id="BDM74956.1"/>
    </source>
</evidence>
<evidence type="ECO:0000313" key="2">
    <source>
        <dbReference type="Proteomes" id="UP001059597"/>
    </source>
</evidence>
<keyword evidence="1" id="KW-0614">Plasmid</keyword>
<protein>
    <submittedName>
        <fullName evidence="1">Uncharacterized protein</fullName>
    </submittedName>
</protein>
<keyword evidence="2" id="KW-1185">Reference proteome</keyword>
<dbReference type="EMBL" id="AP026074">
    <property type="protein sequence ID" value="BDM74956.1"/>
    <property type="molecule type" value="Genomic_DNA"/>
</dbReference>
<sequence>MSATGCSLFLEAIYRHGVGASEVFDHGEVEFDGTLQHVHPLLRGQAQSIVGGDELEGSGG</sequence>
<dbReference type="Proteomes" id="UP001059597">
    <property type="component" value="Plasmid SNP1"/>
</dbReference>
<reference evidence="1" key="1">
    <citation type="submission" date="2022-06" db="EMBL/GenBank/DDBJ databases">
        <title>Complete genome sequence of Streptomyces nigrescens HEK616.</title>
        <authorList>
            <person name="Asamizu S."/>
            <person name="Onaka H."/>
        </authorList>
    </citation>
    <scope>NUCLEOTIDE SEQUENCE</scope>
    <source>
        <strain evidence="1">HEK616</strain>
        <plasmid evidence="1">SNP1</plasmid>
    </source>
</reference>
<accession>A0ABM8A898</accession>
<geneLocation type="plasmid" evidence="1 2">
    <name>SNP1</name>
</geneLocation>
<organism evidence="1 2">
    <name type="scientific">Streptomyces nigrescens</name>
    <dbReference type="NCBI Taxonomy" id="1920"/>
    <lineage>
        <taxon>Bacteria</taxon>
        <taxon>Bacillati</taxon>
        <taxon>Actinomycetota</taxon>
        <taxon>Actinomycetes</taxon>
        <taxon>Kitasatosporales</taxon>
        <taxon>Streptomycetaceae</taxon>
        <taxon>Streptomyces</taxon>
    </lineage>
</organism>
<gene>
    <name evidence="1" type="ORF">HEK616_84430</name>
</gene>